<sequence>MSSKKIIEAPKLPKTLANITQPAYHLQPEDEFSLGIICDCTIDSQTAGKVSFDKIVFQNVTFTETSLTDLELTDIVFERCDLSNVIFHDAIIHRTAFYDCKMIGVDLTGATFRNVQFHRCIADYATFRFSNAKQALFQECSLCSADFYNAAFQKVYFSRSNMDRAQMTGVKLEGIDLSDCEFDALGAGLADLQGCVISREQASVFAKQFGLAIKE</sequence>
<organism evidence="1 2">
    <name type="scientific">Paenibacillus allorhizosphaerae</name>
    <dbReference type="NCBI Taxonomy" id="2849866"/>
    <lineage>
        <taxon>Bacteria</taxon>
        <taxon>Bacillati</taxon>
        <taxon>Bacillota</taxon>
        <taxon>Bacilli</taxon>
        <taxon>Bacillales</taxon>
        <taxon>Paenibacillaceae</taxon>
        <taxon>Paenibacillus</taxon>
    </lineage>
</organism>
<evidence type="ECO:0000313" key="1">
    <source>
        <dbReference type="EMBL" id="CAG7648571.1"/>
    </source>
</evidence>
<evidence type="ECO:0008006" key="3">
    <source>
        <dbReference type="Google" id="ProtNLM"/>
    </source>
</evidence>
<accession>A0ABN7TNF5</accession>
<dbReference type="InterPro" id="IPR052949">
    <property type="entry name" value="PA_immunity-related"/>
</dbReference>
<dbReference type="Pfam" id="PF13599">
    <property type="entry name" value="Pentapeptide_4"/>
    <property type="match status" value="1"/>
</dbReference>
<dbReference type="EMBL" id="CAJVCE010000012">
    <property type="protein sequence ID" value="CAG7648571.1"/>
    <property type="molecule type" value="Genomic_DNA"/>
</dbReference>
<comment type="caution">
    <text evidence="1">The sequence shown here is derived from an EMBL/GenBank/DDBJ whole genome shotgun (WGS) entry which is preliminary data.</text>
</comment>
<name>A0ABN7TNF5_9BACL</name>
<dbReference type="PANTHER" id="PTHR42999:SF1">
    <property type="entry name" value="PENTAPEPTIDE REPEAT-CONTAINING PROTEIN"/>
    <property type="match status" value="1"/>
</dbReference>
<protein>
    <recommendedName>
        <fullName evidence="3">Pentapeptide repeat-containing protein</fullName>
    </recommendedName>
</protein>
<dbReference type="InterPro" id="IPR001646">
    <property type="entry name" value="5peptide_repeat"/>
</dbReference>
<dbReference type="Proteomes" id="UP000730618">
    <property type="component" value="Unassembled WGS sequence"/>
</dbReference>
<proteinExistence type="predicted"/>
<dbReference type="RefSeq" id="WP_218100535.1">
    <property type="nucleotide sequence ID" value="NZ_CAJVCE010000012.1"/>
</dbReference>
<dbReference type="PANTHER" id="PTHR42999">
    <property type="entry name" value="ANTIBIOTIC RESISTANCE PROTEIN MCBG"/>
    <property type="match status" value="1"/>
</dbReference>
<evidence type="ECO:0000313" key="2">
    <source>
        <dbReference type="Proteomes" id="UP000730618"/>
    </source>
</evidence>
<keyword evidence="2" id="KW-1185">Reference proteome</keyword>
<reference evidence="1 2" key="1">
    <citation type="submission" date="2021-06" db="EMBL/GenBank/DDBJ databases">
        <authorList>
            <person name="Criscuolo A."/>
        </authorList>
    </citation>
    <scope>NUCLEOTIDE SEQUENCE [LARGE SCALE GENOMIC DNA]</scope>
    <source>
        <strain evidence="2">CIP 111802</strain>
    </source>
</reference>
<gene>
    <name evidence="1" type="ORF">PAECIP111802_04251</name>
</gene>